<keyword evidence="2" id="KW-0812">Transmembrane</keyword>
<dbReference type="OMA" id="WAMIRAI"/>
<keyword evidence="3" id="KW-1133">Transmembrane helix</keyword>
<keyword evidence="6 10" id="KW-0675">Receptor</keyword>
<reference evidence="10 11" key="1">
    <citation type="submission" date="2015-12" db="EMBL/GenBank/DDBJ databases">
        <title>The genome of Folsomia candida.</title>
        <authorList>
            <person name="Faddeeva A."/>
            <person name="Derks M.F."/>
            <person name="Anvar Y."/>
            <person name="Smit S."/>
            <person name="Van Straalen N."/>
            <person name="Roelofs D."/>
        </authorList>
    </citation>
    <scope>NUCLEOTIDE SEQUENCE [LARGE SCALE GENOMIC DNA]</scope>
    <source>
        <strain evidence="10 11">VU population</strain>
        <tissue evidence="10">Whole body</tissue>
    </source>
</reference>
<evidence type="ECO:0000256" key="6">
    <source>
        <dbReference type="ARBA" id="ARBA00023170"/>
    </source>
</evidence>
<evidence type="ECO:0000256" key="8">
    <source>
        <dbReference type="ARBA" id="ARBA00023224"/>
    </source>
</evidence>
<dbReference type="PANTHER" id="PTHR10519:SF74">
    <property type="entry name" value="GAMMA-AMINOBUTYRIC ACID TYPE B RECEPTOR SUBUNIT 2"/>
    <property type="match status" value="1"/>
</dbReference>
<dbReference type="SUPFAM" id="SSF53822">
    <property type="entry name" value="Periplasmic binding protein-like I"/>
    <property type="match status" value="1"/>
</dbReference>
<evidence type="ECO:0000313" key="10">
    <source>
        <dbReference type="EMBL" id="OXA63917.1"/>
    </source>
</evidence>
<dbReference type="PANTHER" id="PTHR10519">
    <property type="entry name" value="GABA-B RECEPTOR"/>
    <property type="match status" value="1"/>
</dbReference>
<evidence type="ECO:0000313" key="11">
    <source>
        <dbReference type="Proteomes" id="UP000198287"/>
    </source>
</evidence>
<keyword evidence="4" id="KW-0297">G-protein coupled receptor</keyword>
<sequence>MKLLSHRPFSSSSFGRGERCMVIILSSYFLLTLSRSEVQQGHPQLQHFTPPSTVQFLGVFTRSSSAASVGASLAVDDINAHNVRTNLPFRVNLVEETGVGGGGETHCGAMEDPVTLMSRLLSAAMSSASPPFTPITTKPIILAGCHSDCVLLAQAESDAITMCYGLRSSVTRMDDVTTSEMFMMQPDLCTLIIPLTKLVLQFGWRKVAVISFGGDPLGYLAELVGSVLEEHGVRVGRLDGRASFGLVQQRNFRIVVVVGGEVMGREILCAIYKAAMFNNYVWIFIGPSGKEWVVQGEHGAIPGSCRVDQLVAAAEGHLVLSPMMWHPNPNLRTVSNRTAASFRREVVRRLGGQLRMMDFDEAPLAYDAVWAAYIGVASSLLECGGTTCPIQMDDSLNGVMFPGVSGNVSFRDGRRSVTGVTLRVEQFKNGRYEEVAFHFNGNNSWSWVRQSIFGSEVPGDGFDVGDTFFPDIPFPPSLTPPEPPERSSANTPLAPPARFGIATFFYPLSIISQHYILYCIIST</sequence>
<dbReference type="GO" id="GO:0004965">
    <property type="term" value="F:G protein-coupled GABA receptor activity"/>
    <property type="evidence" value="ECO:0007669"/>
    <property type="project" value="InterPro"/>
</dbReference>
<dbReference type="InterPro" id="IPR028082">
    <property type="entry name" value="Peripla_BP_I"/>
</dbReference>
<dbReference type="Proteomes" id="UP000198287">
    <property type="component" value="Unassembled WGS sequence"/>
</dbReference>
<evidence type="ECO:0000259" key="9">
    <source>
        <dbReference type="Pfam" id="PF01094"/>
    </source>
</evidence>
<comment type="caution">
    <text evidence="10">The sequence shown here is derived from an EMBL/GenBank/DDBJ whole genome shotgun (WGS) entry which is preliminary data.</text>
</comment>
<organism evidence="10 11">
    <name type="scientific">Folsomia candida</name>
    <name type="common">Springtail</name>
    <dbReference type="NCBI Taxonomy" id="158441"/>
    <lineage>
        <taxon>Eukaryota</taxon>
        <taxon>Metazoa</taxon>
        <taxon>Ecdysozoa</taxon>
        <taxon>Arthropoda</taxon>
        <taxon>Hexapoda</taxon>
        <taxon>Collembola</taxon>
        <taxon>Entomobryomorpha</taxon>
        <taxon>Isotomoidea</taxon>
        <taxon>Isotomidae</taxon>
        <taxon>Proisotominae</taxon>
        <taxon>Folsomia</taxon>
    </lineage>
</organism>
<evidence type="ECO:0000256" key="3">
    <source>
        <dbReference type="ARBA" id="ARBA00022989"/>
    </source>
</evidence>
<dbReference type="Gene3D" id="3.40.50.2300">
    <property type="match status" value="2"/>
</dbReference>
<proteinExistence type="predicted"/>
<dbReference type="GO" id="GO:0038039">
    <property type="term" value="C:G protein-coupled receptor heterodimeric complex"/>
    <property type="evidence" value="ECO:0007669"/>
    <property type="project" value="TreeGrafter"/>
</dbReference>
<comment type="subcellular location">
    <subcellularLocation>
        <location evidence="1">Membrane</location>
    </subcellularLocation>
</comment>
<dbReference type="AlphaFoldDB" id="A0A226F396"/>
<evidence type="ECO:0000256" key="1">
    <source>
        <dbReference type="ARBA" id="ARBA00004370"/>
    </source>
</evidence>
<evidence type="ECO:0000256" key="2">
    <source>
        <dbReference type="ARBA" id="ARBA00022692"/>
    </source>
</evidence>
<evidence type="ECO:0000256" key="5">
    <source>
        <dbReference type="ARBA" id="ARBA00023136"/>
    </source>
</evidence>
<dbReference type="STRING" id="158441.A0A226F396"/>
<dbReference type="EMBL" id="LNIX01000001">
    <property type="protein sequence ID" value="OXA63917.1"/>
    <property type="molecule type" value="Genomic_DNA"/>
</dbReference>
<keyword evidence="8" id="KW-0807">Transducer</keyword>
<dbReference type="GO" id="GO:0007214">
    <property type="term" value="P:gamma-aminobutyric acid signaling pathway"/>
    <property type="evidence" value="ECO:0007669"/>
    <property type="project" value="TreeGrafter"/>
</dbReference>
<dbReference type="InterPro" id="IPR001828">
    <property type="entry name" value="ANF_lig-bd_rcpt"/>
</dbReference>
<evidence type="ECO:0000256" key="7">
    <source>
        <dbReference type="ARBA" id="ARBA00023180"/>
    </source>
</evidence>
<protein>
    <submittedName>
        <fullName evidence="10">Gamma-aminobutyric acid type B receptor subunit 1</fullName>
    </submittedName>
</protein>
<keyword evidence="11" id="KW-1185">Reference proteome</keyword>
<keyword evidence="7" id="KW-0325">Glycoprotein</keyword>
<evidence type="ECO:0000256" key="4">
    <source>
        <dbReference type="ARBA" id="ARBA00023040"/>
    </source>
</evidence>
<gene>
    <name evidence="10" type="ORF">Fcan01_00987</name>
</gene>
<keyword evidence="5" id="KW-0472">Membrane</keyword>
<feature type="domain" description="Receptor ligand binding region" evidence="9">
    <location>
        <begin position="72"/>
        <end position="416"/>
    </location>
</feature>
<accession>A0A226F396</accession>
<name>A0A226F396_FOLCA</name>
<dbReference type="InterPro" id="IPR002455">
    <property type="entry name" value="GPCR3_GABA-B"/>
</dbReference>
<dbReference type="Pfam" id="PF01094">
    <property type="entry name" value="ANF_receptor"/>
    <property type="match status" value="1"/>
</dbReference>
<dbReference type="OrthoDB" id="10681673at2759"/>